<sequence>MKALLQFSEQSPELTADDVAEGVGISTPSAYRFLSLLRELDLVEDNGAGGYVLTPRILALADTAERSMRMSHVLRPMVERLSSVTGETALVIRRAGDFATCTEISQADRSIRLSFRPGQTMSLHHGAGPKALLAGMGREWAERYFDRLENRPPPAERDAVLAELPLITAQGWSQSVSEVDEDVWAVAAPITVSNRMVAVISVAGPQYRIGEERAARIREEVVNDAAEVSRTLSTWRE</sequence>
<keyword evidence="1" id="KW-0805">Transcription regulation</keyword>
<evidence type="ECO:0000259" key="4">
    <source>
        <dbReference type="PROSITE" id="PS51078"/>
    </source>
</evidence>
<evidence type="ECO:0000313" key="5">
    <source>
        <dbReference type="EMBL" id="KIH98125.1"/>
    </source>
</evidence>
<dbReference type="EMBL" id="JROO01000029">
    <property type="protein sequence ID" value="KIH98125.1"/>
    <property type="molecule type" value="Genomic_DNA"/>
</dbReference>
<keyword evidence="6" id="KW-1185">Reference proteome</keyword>
<dbReference type="PANTHER" id="PTHR30136">
    <property type="entry name" value="HELIX-TURN-HELIX TRANSCRIPTIONAL REGULATOR, ICLR FAMILY"/>
    <property type="match status" value="1"/>
</dbReference>
<reference evidence="6" key="1">
    <citation type="journal article" date="2015" name="Chem. Biol.">
        <title>Structure, bioactivity, and resistance mechanism of streptomonomicin, an unusual lasso Peptide from an understudied halophilic actinomycete.</title>
        <authorList>
            <person name="Metelev M."/>
            <person name="Tietz J.I."/>
            <person name="Melby J.O."/>
            <person name="Blair P.M."/>
            <person name="Zhu L."/>
            <person name="Livnat I."/>
            <person name="Severinov K."/>
            <person name="Mitchell D.A."/>
        </authorList>
    </citation>
    <scope>NUCLEOTIDE SEQUENCE [LARGE SCALE GENOMIC DNA]</scope>
    <source>
        <strain evidence="6">YIM 90003</strain>
    </source>
</reference>
<feature type="domain" description="IclR-ED" evidence="4">
    <location>
        <begin position="56"/>
        <end position="234"/>
    </location>
</feature>
<evidence type="ECO:0000256" key="3">
    <source>
        <dbReference type="ARBA" id="ARBA00023163"/>
    </source>
</evidence>
<dbReference type="Pfam" id="PF01614">
    <property type="entry name" value="IclR_C"/>
    <property type="match status" value="1"/>
</dbReference>
<dbReference type="InterPro" id="IPR014757">
    <property type="entry name" value="Tscrpt_reg_IclR_C"/>
</dbReference>
<dbReference type="PROSITE" id="PS51078">
    <property type="entry name" value="ICLR_ED"/>
    <property type="match status" value="1"/>
</dbReference>
<dbReference type="STRING" id="183763.LP52_15180"/>
<dbReference type="AlphaFoldDB" id="A0A0C2JGX7"/>
<dbReference type="InterPro" id="IPR029016">
    <property type="entry name" value="GAF-like_dom_sf"/>
</dbReference>
<proteinExistence type="predicted"/>
<dbReference type="PANTHER" id="PTHR30136:SF24">
    <property type="entry name" value="HTH-TYPE TRANSCRIPTIONAL REPRESSOR ALLR"/>
    <property type="match status" value="1"/>
</dbReference>
<dbReference type="Proteomes" id="UP000031675">
    <property type="component" value="Unassembled WGS sequence"/>
</dbReference>
<dbReference type="InterPro" id="IPR036390">
    <property type="entry name" value="WH_DNA-bd_sf"/>
</dbReference>
<dbReference type="SUPFAM" id="SSF46785">
    <property type="entry name" value="Winged helix' DNA-binding domain"/>
    <property type="match status" value="1"/>
</dbReference>
<dbReference type="OrthoDB" id="9807558at2"/>
<name>A0A0C2JGX7_9ACTN</name>
<evidence type="ECO:0000313" key="6">
    <source>
        <dbReference type="Proteomes" id="UP000031675"/>
    </source>
</evidence>
<keyword evidence="3" id="KW-0804">Transcription</keyword>
<keyword evidence="2" id="KW-0238">DNA-binding</keyword>
<dbReference type="InterPro" id="IPR036388">
    <property type="entry name" value="WH-like_DNA-bd_sf"/>
</dbReference>
<dbReference type="GO" id="GO:0045892">
    <property type="term" value="P:negative regulation of DNA-templated transcription"/>
    <property type="evidence" value="ECO:0007669"/>
    <property type="project" value="TreeGrafter"/>
</dbReference>
<comment type="caution">
    <text evidence="5">The sequence shown here is derived from an EMBL/GenBank/DDBJ whole genome shotgun (WGS) entry which is preliminary data.</text>
</comment>
<protein>
    <recommendedName>
        <fullName evidence="4">IclR-ED domain-containing protein</fullName>
    </recommendedName>
</protein>
<accession>A0A0C2JGX7</accession>
<gene>
    <name evidence="5" type="ORF">LP52_15180</name>
</gene>
<organism evidence="5 6">
    <name type="scientific">Streptomonospora alba</name>
    <dbReference type="NCBI Taxonomy" id="183763"/>
    <lineage>
        <taxon>Bacteria</taxon>
        <taxon>Bacillati</taxon>
        <taxon>Actinomycetota</taxon>
        <taxon>Actinomycetes</taxon>
        <taxon>Streptosporangiales</taxon>
        <taxon>Nocardiopsidaceae</taxon>
        <taxon>Streptomonospora</taxon>
    </lineage>
</organism>
<dbReference type="InterPro" id="IPR050707">
    <property type="entry name" value="HTH_MetabolicPath_Reg"/>
</dbReference>
<evidence type="ECO:0000256" key="1">
    <source>
        <dbReference type="ARBA" id="ARBA00023015"/>
    </source>
</evidence>
<dbReference type="GO" id="GO:0003700">
    <property type="term" value="F:DNA-binding transcription factor activity"/>
    <property type="evidence" value="ECO:0007669"/>
    <property type="project" value="TreeGrafter"/>
</dbReference>
<dbReference type="Pfam" id="PF09339">
    <property type="entry name" value="HTH_IclR"/>
    <property type="match status" value="1"/>
</dbReference>
<dbReference type="Gene3D" id="3.30.450.40">
    <property type="match status" value="1"/>
</dbReference>
<evidence type="ECO:0000256" key="2">
    <source>
        <dbReference type="ARBA" id="ARBA00023125"/>
    </source>
</evidence>
<dbReference type="GO" id="GO:0003677">
    <property type="term" value="F:DNA binding"/>
    <property type="evidence" value="ECO:0007669"/>
    <property type="project" value="UniProtKB-KW"/>
</dbReference>
<dbReference type="SMART" id="SM00346">
    <property type="entry name" value="HTH_ICLR"/>
    <property type="match status" value="1"/>
</dbReference>
<dbReference type="SUPFAM" id="SSF55781">
    <property type="entry name" value="GAF domain-like"/>
    <property type="match status" value="1"/>
</dbReference>
<dbReference type="Gene3D" id="1.10.10.10">
    <property type="entry name" value="Winged helix-like DNA-binding domain superfamily/Winged helix DNA-binding domain"/>
    <property type="match status" value="1"/>
</dbReference>
<dbReference type="InterPro" id="IPR005471">
    <property type="entry name" value="Tscrpt_reg_IclR_N"/>
</dbReference>